<dbReference type="InterPro" id="IPR036390">
    <property type="entry name" value="WH_DNA-bd_sf"/>
</dbReference>
<dbReference type="AlphaFoldDB" id="A0A5C8I1A5"/>
<dbReference type="PANTHER" id="PTHR33164:SF43">
    <property type="entry name" value="HTH-TYPE TRANSCRIPTIONAL REPRESSOR YETL"/>
    <property type="match status" value="1"/>
</dbReference>
<reference evidence="2 3" key="1">
    <citation type="submission" date="2019-08" db="EMBL/GenBank/DDBJ databases">
        <authorList>
            <person name="Dong K."/>
        </authorList>
    </citation>
    <scope>NUCLEOTIDE SEQUENCE [LARGE SCALE GENOMIC DNA]</scope>
    <source>
        <strain evidence="2 3">K-1</strain>
    </source>
</reference>
<dbReference type="SUPFAM" id="SSF46785">
    <property type="entry name" value="Winged helix' DNA-binding domain"/>
    <property type="match status" value="1"/>
</dbReference>
<dbReference type="GO" id="GO:0006950">
    <property type="term" value="P:response to stress"/>
    <property type="evidence" value="ECO:0007669"/>
    <property type="project" value="TreeGrafter"/>
</dbReference>
<protein>
    <submittedName>
        <fullName evidence="2">MarR family transcriptional regulator</fullName>
    </submittedName>
</protein>
<dbReference type="InterPro" id="IPR000835">
    <property type="entry name" value="HTH_MarR-typ"/>
</dbReference>
<dbReference type="Gene3D" id="1.10.10.10">
    <property type="entry name" value="Winged helix-like DNA-binding domain superfamily/Winged helix DNA-binding domain"/>
    <property type="match status" value="1"/>
</dbReference>
<organism evidence="2 3">
    <name type="scientific">Microbacterium saccharophilum</name>
    <dbReference type="NCBI Taxonomy" id="1213358"/>
    <lineage>
        <taxon>Bacteria</taxon>
        <taxon>Bacillati</taxon>
        <taxon>Actinomycetota</taxon>
        <taxon>Actinomycetes</taxon>
        <taxon>Micrococcales</taxon>
        <taxon>Microbacteriaceae</taxon>
        <taxon>Microbacterium</taxon>
    </lineage>
</organism>
<dbReference type="RefSeq" id="WP_147051133.1">
    <property type="nucleotide sequence ID" value="NZ_BKAH01000012.1"/>
</dbReference>
<accession>A0A5C8I1A5</accession>
<dbReference type="PROSITE" id="PS50995">
    <property type="entry name" value="HTH_MARR_2"/>
    <property type="match status" value="1"/>
</dbReference>
<dbReference type="InterPro" id="IPR036388">
    <property type="entry name" value="WH-like_DNA-bd_sf"/>
</dbReference>
<evidence type="ECO:0000313" key="2">
    <source>
        <dbReference type="EMBL" id="TXK11364.1"/>
    </source>
</evidence>
<keyword evidence="3" id="KW-1185">Reference proteome</keyword>
<sequence length="184" mass="20599">MTETVPASRAYWYPEDETRALRVGVLEALRMYRAAETAMRRRTQQSMAMGENELLVLRFITRATGRGEQVTPIDLARYLGLSTASITALLDRLERSDHVRRHPHPTDRRKVIITTTSQTEDEIRATLGQMHTRMHDATAGITAEEAKVIIDFLERMRAAVDEVDAHASGVSGGKRAPTAGNTRK</sequence>
<comment type="caution">
    <text evidence="2">The sequence shown here is derived from an EMBL/GenBank/DDBJ whole genome shotgun (WGS) entry which is preliminary data.</text>
</comment>
<dbReference type="PANTHER" id="PTHR33164">
    <property type="entry name" value="TRANSCRIPTIONAL REGULATOR, MARR FAMILY"/>
    <property type="match status" value="1"/>
</dbReference>
<dbReference type="SMART" id="SM00347">
    <property type="entry name" value="HTH_MARR"/>
    <property type="match status" value="1"/>
</dbReference>
<feature type="domain" description="HTH marR-type" evidence="1">
    <location>
        <begin position="15"/>
        <end position="158"/>
    </location>
</feature>
<evidence type="ECO:0000259" key="1">
    <source>
        <dbReference type="PROSITE" id="PS50995"/>
    </source>
</evidence>
<dbReference type="InterPro" id="IPR039422">
    <property type="entry name" value="MarR/SlyA-like"/>
</dbReference>
<evidence type="ECO:0000313" key="3">
    <source>
        <dbReference type="Proteomes" id="UP000321949"/>
    </source>
</evidence>
<dbReference type="PRINTS" id="PR00598">
    <property type="entry name" value="HTHMARR"/>
</dbReference>
<dbReference type="Pfam" id="PF12802">
    <property type="entry name" value="MarR_2"/>
    <property type="match status" value="1"/>
</dbReference>
<dbReference type="OrthoDB" id="162531at2"/>
<name>A0A5C8I1A5_9MICO</name>
<dbReference type="EMBL" id="VRSX01000003">
    <property type="protein sequence ID" value="TXK11364.1"/>
    <property type="molecule type" value="Genomic_DNA"/>
</dbReference>
<proteinExistence type="predicted"/>
<dbReference type="GO" id="GO:0003700">
    <property type="term" value="F:DNA-binding transcription factor activity"/>
    <property type="evidence" value="ECO:0007669"/>
    <property type="project" value="InterPro"/>
</dbReference>
<dbReference type="Proteomes" id="UP000321949">
    <property type="component" value="Unassembled WGS sequence"/>
</dbReference>
<gene>
    <name evidence="2" type="ORF">FVP74_08480</name>
</gene>